<dbReference type="AlphaFoldDB" id="A0A165L2A2"/>
<dbReference type="GO" id="GO:0004190">
    <property type="term" value="F:aspartic-type endopeptidase activity"/>
    <property type="evidence" value="ECO:0007669"/>
    <property type="project" value="InterPro"/>
</dbReference>
<dbReference type="EMBL" id="LVWG01000036">
    <property type="protein sequence ID" value="KZK73484.1"/>
    <property type="molecule type" value="Genomic_DNA"/>
</dbReference>
<accession>A0A165L2A2</accession>
<sequence>MQRPMRTLTFKAIVPMLFILQLMLPFSARAGLPLGGFGFEAGPHMSWFSYDEPGVMEESGLMYGVSGACSYRADNLPAGIDMLRLEAMIARGEVDYSSSGSGDLSGIDERMYEIRLLASRDIFKGLRSTLSWYTGIAYRRLDDSSGGMVSTRGYCGYDRHSNYWYSPIGMELVARQGAGWSIGGTLEYDAFWGGKQVSDLTDANNASYTYSADLENSQSSGYGWRAALMFRQELGFGAMSFGPFFRYWNIDRSDVDTIVVTENGVQRVTGFVEPDNNSSEYGMAVSISF</sequence>
<comment type="caution">
    <text evidence="1">The sequence shown here is derived from an EMBL/GenBank/DDBJ whole genome shotgun (WGS) entry which is preliminary data.</text>
</comment>
<evidence type="ECO:0000313" key="2">
    <source>
        <dbReference type="Proteomes" id="UP000076481"/>
    </source>
</evidence>
<protein>
    <recommendedName>
        <fullName evidence="3">Protochlamydia outer membrane protein domain-containing protein</fullName>
    </recommendedName>
</protein>
<proteinExistence type="predicted"/>
<reference evidence="1 2" key="1">
    <citation type="submission" date="2016-03" db="EMBL/GenBank/DDBJ databases">
        <title>Speciation and ecological success in dimly lit waters: horizontal gene transfer in a green sulfur bacteria bloom unveiled by metagenomic assembly.</title>
        <authorList>
            <person name="Llorens-Mares T."/>
            <person name="Liu Z."/>
            <person name="Allen L.Z."/>
            <person name="Rusch D.B."/>
            <person name="Craig M.T."/>
            <person name="Dupont C.L."/>
            <person name="Bryant D.A."/>
            <person name="Casamayor E.O."/>
        </authorList>
    </citation>
    <scope>NUCLEOTIDE SEQUENCE [LARGE SCALE GENOMIC DNA]</scope>
    <source>
        <strain evidence="1">CIII</strain>
    </source>
</reference>
<evidence type="ECO:0000313" key="1">
    <source>
        <dbReference type="EMBL" id="KZK73484.1"/>
    </source>
</evidence>
<gene>
    <name evidence="1" type="ORF">A3K90_01780</name>
</gene>
<organism evidence="1 2">
    <name type="scientific">Pelodictyon luteolum</name>
    <dbReference type="NCBI Taxonomy" id="1100"/>
    <lineage>
        <taxon>Bacteria</taxon>
        <taxon>Pseudomonadati</taxon>
        <taxon>Chlorobiota</taxon>
        <taxon>Chlorobiia</taxon>
        <taxon>Chlorobiales</taxon>
        <taxon>Chlorobiaceae</taxon>
        <taxon>Chlorobium/Pelodictyon group</taxon>
        <taxon>Pelodictyon</taxon>
    </lineage>
</organism>
<dbReference type="InterPro" id="IPR020080">
    <property type="entry name" value="OM_adhesin/peptidase_omptin"/>
</dbReference>
<evidence type="ECO:0008006" key="3">
    <source>
        <dbReference type="Google" id="ProtNLM"/>
    </source>
</evidence>
<dbReference type="SUPFAM" id="SSF69917">
    <property type="entry name" value="OMPT-like"/>
    <property type="match status" value="1"/>
</dbReference>
<name>A0A165L2A2_PELLU</name>
<dbReference type="Proteomes" id="UP000076481">
    <property type="component" value="Unassembled WGS sequence"/>
</dbReference>
<dbReference type="Gene3D" id="2.40.128.100">
    <property type="entry name" value="OPCA outer membrane adhesin/invasin"/>
    <property type="match status" value="1"/>
</dbReference>